<organism evidence="1">
    <name type="scientific">Myoviridae sp. ctu2j3</name>
    <dbReference type="NCBI Taxonomy" id="2825197"/>
    <lineage>
        <taxon>Viruses</taxon>
        <taxon>Duplodnaviria</taxon>
        <taxon>Heunggongvirae</taxon>
        <taxon>Uroviricota</taxon>
        <taxon>Caudoviricetes</taxon>
    </lineage>
</organism>
<dbReference type="EMBL" id="BK016090">
    <property type="protein sequence ID" value="DAF94224.1"/>
    <property type="molecule type" value="Genomic_DNA"/>
</dbReference>
<evidence type="ECO:0000313" key="1">
    <source>
        <dbReference type="EMBL" id="DAF94187.1"/>
    </source>
</evidence>
<accession>A0A8S5UID0</accession>
<name>A0A8S5UID0_9CAUD</name>
<reference evidence="1" key="1">
    <citation type="journal article" date="2021" name="Proc. Natl. Acad. Sci. U.S.A.">
        <title>A Catalog of Tens of Thousands of Viruses from Human Metagenomes Reveals Hidden Associations with Chronic Diseases.</title>
        <authorList>
            <person name="Tisza M.J."/>
            <person name="Buck C.B."/>
        </authorList>
    </citation>
    <scope>NUCLEOTIDE SEQUENCE</scope>
    <source>
        <strain evidence="1">Ctu2j3</strain>
    </source>
</reference>
<sequence length="138" mass="15446">MSLDLNKFYEWMRPEIEPGLWQHYNLHQFGDSTNEITGPVDSCVLLHKKGRDPEFMVLRTDTKAVSYGTYLVSLLGKYWVENAPSPGPLVLKVHGTQARRAVLNMHTTFDVQFQDGFVVGGDHSSVPPSTTAIIKAAK</sequence>
<protein>
    <submittedName>
        <fullName evidence="1">Uncharacterized protein</fullName>
    </submittedName>
</protein>
<dbReference type="EMBL" id="BK016090">
    <property type="protein sequence ID" value="DAF94187.1"/>
    <property type="molecule type" value="Genomic_DNA"/>
</dbReference>
<proteinExistence type="predicted"/>